<sequence length="92" mass="9732">MLHVTGWASCFLGAVRRAAAERKARLSDLAVVAEVTPHHDDGEFRLSAAPNVEMSGVDQDTADALGAAAHRICPYSKATRDNIDVTITATVA</sequence>
<dbReference type="Proteomes" id="UP000520767">
    <property type="component" value="Unassembled WGS sequence"/>
</dbReference>
<gene>
    <name evidence="2" type="ORF">FHR82_005855</name>
</gene>
<protein>
    <submittedName>
        <fullName evidence="2">Ohr subfamily peroxiredoxin</fullName>
    </submittedName>
</protein>
<accession>A0A7W7VGM8</accession>
<evidence type="ECO:0000313" key="3">
    <source>
        <dbReference type="Proteomes" id="UP000520767"/>
    </source>
</evidence>
<keyword evidence="3" id="KW-1185">Reference proteome</keyword>
<reference evidence="2 3" key="1">
    <citation type="submission" date="2020-08" db="EMBL/GenBank/DDBJ databases">
        <title>Genomic Encyclopedia of Type Strains, Phase III (KMG-III): the genomes of soil and plant-associated and newly described type strains.</title>
        <authorList>
            <person name="Whitman W."/>
        </authorList>
    </citation>
    <scope>NUCLEOTIDE SEQUENCE [LARGE SCALE GENOMIC DNA]</scope>
    <source>
        <strain evidence="2 3">CECT 8960</strain>
    </source>
</reference>
<evidence type="ECO:0000256" key="1">
    <source>
        <dbReference type="ARBA" id="ARBA00007378"/>
    </source>
</evidence>
<dbReference type="InterPro" id="IPR019953">
    <property type="entry name" value="OHR"/>
</dbReference>
<comment type="similarity">
    <text evidence="1">Belongs to the OsmC/Ohr family.</text>
</comment>
<comment type="caution">
    <text evidence="2">The sequence shown here is derived from an EMBL/GenBank/DDBJ whole genome shotgun (WGS) entry which is preliminary data.</text>
</comment>
<dbReference type="Gene3D" id="3.30.300.20">
    <property type="match status" value="1"/>
</dbReference>
<organism evidence="2 3">
    <name type="scientific">Actinophytocola algeriensis</name>
    <dbReference type="NCBI Taxonomy" id="1768010"/>
    <lineage>
        <taxon>Bacteria</taxon>
        <taxon>Bacillati</taxon>
        <taxon>Actinomycetota</taxon>
        <taxon>Actinomycetes</taxon>
        <taxon>Pseudonocardiales</taxon>
        <taxon>Pseudonocardiaceae</taxon>
    </lineage>
</organism>
<dbReference type="PANTHER" id="PTHR33797">
    <property type="entry name" value="ORGANIC HYDROPEROXIDE RESISTANCE PROTEIN-LIKE"/>
    <property type="match status" value="1"/>
</dbReference>
<dbReference type="EMBL" id="JACHJQ010000006">
    <property type="protein sequence ID" value="MBB4909597.1"/>
    <property type="molecule type" value="Genomic_DNA"/>
</dbReference>
<evidence type="ECO:0000313" key="2">
    <source>
        <dbReference type="EMBL" id="MBB4909597.1"/>
    </source>
</evidence>
<dbReference type="AlphaFoldDB" id="A0A7W7VGM8"/>
<name>A0A7W7VGM8_9PSEU</name>
<dbReference type="RefSeq" id="WP_184813688.1">
    <property type="nucleotide sequence ID" value="NZ_JACHJQ010000006.1"/>
</dbReference>
<dbReference type="PANTHER" id="PTHR33797:SF2">
    <property type="entry name" value="ORGANIC HYDROPEROXIDE RESISTANCE PROTEIN-LIKE"/>
    <property type="match status" value="1"/>
</dbReference>
<proteinExistence type="inferred from homology"/>
<dbReference type="InterPro" id="IPR036102">
    <property type="entry name" value="OsmC/Ohrsf"/>
</dbReference>
<dbReference type="Pfam" id="PF02566">
    <property type="entry name" value="OsmC"/>
    <property type="match status" value="1"/>
</dbReference>
<dbReference type="SUPFAM" id="SSF82784">
    <property type="entry name" value="OsmC-like"/>
    <property type="match status" value="1"/>
</dbReference>
<dbReference type="InterPro" id="IPR015946">
    <property type="entry name" value="KH_dom-like_a/b"/>
</dbReference>
<dbReference type="InterPro" id="IPR003718">
    <property type="entry name" value="OsmC/Ohr_fam"/>
</dbReference>
<dbReference type="GO" id="GO:0006979">
    <property type="term" value="P:response to oxidative stress"/>
    <property type="evidence" value="ECO:0007669"/>
    <property type="project" value="InterPro"/>
</dbReference>